<feature type="transmembrane region" description="Helical" evidence="1">
    <location>
        <begin position="84"/>
        <end position="106"/>
    </location>
</feature>
<feature type="transmembrane region" description="Helical" evidence="1">
    <location>
        <begin position="52"/>
        <end position="72"/>
    </location>
</feature>
<feature type="transmembrane region" description="Helical" evidence="1">
    <location>
        <begin position="7"/>
        <end position="32"/>
    </location>
</feature>
<accession>A0A917IUX0</accession>
<evidence type="ECO:0000313" key="2">
    <source>
        <dbReference type="EMBL" id="GGH64613.1"/>
    </source>
</evidence>
<comment type="caution">
    <text evidence="2">The sequence shown here is derived from an EMBL/GenBank/DDBJ whole genome shotgun (WGS) entry which is preliminary data.</text>
</comment>
<keyword evidence="1" id="KW-1133">Transmembrane helix</keyword>
<gene>
    <name evidence="2" type="ORF">GCM10007359_17040</name>
</gene>
<reference evidence="2 3" key="1">
    <citation type="journal article" date="2014" name="Int. J. Syst. Evol. Microbiol.">
        <title>Complete genome sequence of Corynebacterium casei LMG S-19264T (=DSM 44701T), isolated from a smear-ripened cheese.</title>
        <authorList>
            <consortium name="US DOE Joint Genome Institute (JGI-PGF)"/>
            <person name="Walter F."/>
            <person name="Albersmeier A."/>
            <person name="Kalinowski J."/>
            <person name="Ruckert C."/>
        </authorList>
    </citation>
    <scope>NUCLEOTIDE SEQUENCE [LARGE SCALE GENOMIC DNA]</scope>
    <source>
        <strain evidence="2 3">CCM 8669</strain>
    </source>
</reference>
<dbReference type="EMBL" id="BMDC01000003">
    <property type="protein sequence ID" value="GGH64613.1"/>
    <property type="molecule type" value="Genomic_DNA"/>
</dbReference>
<dbReference type="AlphaFoldDB" id="A0A917IUX0"/>
<organism evidence="2 3">
    <name type="scientific">Rothia aerolata</name>
    <dbReference type="NCBI Taxonomy" id="1812262"/>
    <lineage>
        <taxon>Bacteria</taxon>
        <taxon>Bacillati</taxon>
        <taxon>Actinomycetota</taxon>
        <taxon>Actinomycetes</taxon>
        <taxon>Micrococcales</taxon>
        <taxon>Micrococcaceae</taxon>
        <taxon>Rothia</taxon>
    </lineage>
</organism>
<evidence type="ECO:0000256" key="1">
    <source>
        <dbReference type="SAM" id="Phobius"/>
    </source>
</evidence>
<proteinExistence type="predicted"/>
<sequence>MKIRYALGWVLGNIASSLLLIIPSFILVQYYIEYIGPLNNYYVSDRLENPVLYIFVFFLPSLLLAVSVFYIANRKIYKIYRNLFIKLLAYIIFLAPSIFLICKGVASVS</sequence>
<keyword evidence="1" id="KW-0472">Membrane</keyword>
<evidence type="ECO:0000313" key="3">
    <source>
        <dbReference type="Proteomes" id="UP000600171"/>
    </source>
</evidence>
<protein>
    <submittedName>
        <fullName evidence="2">Uncharacterized protein</fullName>
    </submittedName>
</protein>
<dbReference type="Proteomes" id="UP000600171">
    <property type="component" value="Unassembled WGS sequence"/>
</dbReference>
<keyword evidence="1" id="KW-0812">Transmembrane</keyword>
<name>A0A917IUX0_9MICC</name>
<keyword evidence="3" id="KW-1185">Reference proteome</keyword>